<evidence type="ECO:0000313" key="3">
    <source>
        <dbReference type="Proteomes" id="UP000467305"/>
    </source>
</evidence>
<keyword evidence="2" id="KW-0808">Transferase</keyword>
<dbReference type="Proteomes" id="UP000467305">
    <property type="component" value="Unassembled WGS sequence"/>
</dbReference>
<gene>
    <name evidence="2" type="ORF">F7018_00870</name>
</gene>
<dbReference type="PANTHER" id="PTHR22572">
    <property type="entry name" value="SUGAR-1-PHOSPHATE GUANYL TRANSFERASE"/>
    <property type="match status" value="1"/>
</dbReference>
<dbReference type="GO" id="GO:0016740">
    <property type="term" value="F:transferase activity"/>
    <property type="evidence" value="ECO:0007669"/>
    <property type="project" value="UniProtKB-KW"/>
</dbReference>
<dbReference type="CDD" id="cd04181">
    <property type="entry name" value="NTP_transferase"/>
    <property type="match status" value="1"/>
</dbReference>
<accession>A0A7J5AU22</accession>
<sequence length="338" mass="36707">MKIIVPMAGIGSRLRPHTLTIPKPLTVIAGKSIVQRLVEDITSVVNQPIEEIAFIIGPAAKGFPANTADKLKSIAENLGAKGSVYVQEEALGTAHAIYCAQESLDGPCVVAFADTLFKADFKLDSNADGAIWVKRVEDPSAFGVVKLKDGFITDFVEKPKDFVSDLAIIGIYYFKDGAKVRNEIKYLLDNDIKENGEYQLTNVLESLKQQGAKFIPGTVDAWMDCGKKDPTVDTNKQVLGFEQNNGNNLVANDVVLENSEIIQPCYVGNNVTLKNTKIGPYVSIGENSIVENSTIVNSLIQTNVQISNAKLDNAMIGNHAKYNANYTSVSIGDYTELT</sequence>
<proteinExistence type="predicted"/>
<reference evidence="2 3" key="1">
    <citation type="submission" date="2019-09" db="EMBL/GenBank/DDBJ databases">
        <authorList>
            <person name="Cao W.R."/>
        </authorList>
    </citation>
    <scope>NUCLEOTIDE SEQUENCE [LARGE SCALE GENOMIC DNA]</scope>
    <source>
        <strain evidence="3">a4</strain>
    </source>
</reference>
<dbReference type="SUPFAM" id="SSF53448">
    <property type="entry name" value="Nucleotide-diphospho-sugar transferases"/>
    <property type="match status" value="1"/>
</dbReference>
<dbReference type="AlphaFoldDB" id="A0A7J5AU22"/>
<protein>
    <submittedName>
        <fullName evidence="2">Nucleotidyltransferase</fullName>
    </submittedName>
</protein>
<dbReference type="Gene3D" id="3.90.550.10">
    <property type="entry name" value="Spore Coat Polysaccharide Biosynthesis Protein SpsA, Chain A"/>
    <property type="match status" value="1"/>
</dbReference>
<dbReference type="OrthoDB" id="9803871at2"/>
<dbReference type="InterPro" id="IPR029044">
    <property type="entry name" value="Nucleotide-diphossugar_trans"/>
</dbReference>
<dbReference type="EMBL" id="WAAU01000003">
    <property type="protein sequence ID" value="KAB1160460.1"/>
    <property type="molecule type" value="Genomic_DNA"/>
</dbReference>
<keyword evidence="3" id="KW-1185">Reference proteome</keyword>
<dbReference type="InterPro" id="IPR005835">
    <property type="entry name" value="NTP_transferase_dom"/>
</dbReference>
<dbReference type="Pfam" id="PF00483">
    <property type="entry name" value="NTP_transferase"/>
    <property type="match status" value="1"/>
</dbReference>
<comment type="caution">
    <text evidence="2">The sequence shown here is derived from an EMBL/GenBank/DDBJ whole genome shotgun (WGS) entry which is preliminary data.</text>
</comment>
<dbReference type="Gene3D" id="2.160.10.10">
    <property type="entry name" value="Hexapeptide repeat proteins"/>
    <property type="match status" value="1"/>
</dbReference>
<feature type="domain" description="Nucleotidyl transferase" evidence="1">
    <location>
        <begin position="7"/>
        <end position="238"/>
    </location>
</feature>
<dbReference type="InterPro" id="IPR050486">
    <property type="entry name" value="Mannose-1P_guanyltransferase"/>
</dbReference>
<organism evidence="2 3">
    <name type="scientific">Tenacibaculum aiptasiae</name>
    <dbReference type="NCBI Taxonomy" id="426481"/>
    <lineage>
        <taxon>Bacteria</taxon>
        <taxon>Pseudomonadati</taxon>
        <taxon>Bacteroidota</taxon>
        <taxon>Flavobacteriia</taxon>
        <taxon>Flavobacteriales</taxon>
        <taxon>Flavobacteriaceae</taxon>
        <taxon>Tenacibaculum</taxon>
    </lineage>
</organism>
<evidence type="ECO:0000313" key="2">
    <source>
        <dbReference type="EMBL" id="KAB1160460.1"/>
    </source>
</evidence>
<evidence type="ECO:0000259" key="1">
    <source>
        <dbReference type="Pfam" id="PF00483"/>
    </source>
</evidence>
<name>A0A7J5AU22_9FLAO</name>
<dbReference type="RefSeq" id="WP_150898089.1">
    <property type="nucleotide sequence ID" value="NZ_WAAU01000003.1"/>
</dbReference>